<protein>
    <submittedName>
        <fullName evidence="3">DUF3179 domain-containing protein</fullName>
    </submittedName>
</protein>
<dbReference type="Pfam" id="PF11376">
    <property type="entry name" value="DUF3179"/>
    <property type="match status" value="1"/>
</dbReference>
<evidence type="ECO:0000313" key="4">
    <source>
        <dbReference type="Proteomes" id="UP001407405"/>
    </source>
</evidence>
<sequence>MRNRNSKNFGMILSGLMILLVTITSMAGCGSPASDEMSGGAETEEGGLSTSQRDTAVEDGIPLDDFFANIQAGGPPMDGIPPLETPEYVTMEEADRFLSDLAVVFVVESSEGVYVYPQSILVWHEIVNETFEGEKRSITYCPLTGSTIGYRGVLTAGETTYGTSGKLLNSNLVMYDRATTSYIPQILGVAVSGQSKGERLEEFPVIWTRWHLAKAYYGEGRVLSTNTGFIRDYQRDPYGSYLSGDDYYNNDRLMFPVMNQDDRFNPKEVVLANRISETPFAVLKESLKSKGLMEFSVEEEPLAAFYDEALETGRVFHRGIEEQVLNFRIENGRIIDEQTQSVWNERGAAVEGPLEGTQLDMINVYDVMWFGWFAFHPQTDVYE</sequence>
<keyword evidence="2" id="KW-0732">Signal</keyword>
<organism evidence="3 4">
    <name type="scientific">Anoxynatronum sibiricum</name>
    <dbReference type="NCBI Taxonomy" id="210623"/>
    <lineage>
        <taxon>Bacteria</taxon>
        <taxon>Bacillati</taxon>
        <taxon>Bacillota</taxon>
        <taxon>Clostridia</taxon>
        <taxon>Eubacteriales</taxon>
        <taxon>Clostridiaceae</taxon>
        <taxon>Anoxynatronum</taxon>
    </lineage>
</organism>
<comment type="caution">
    <text evidence="3">The sequence shown here is derived from an EMBL/GenBank/DDBJ whole genome shotgun (WGS) entry which is preliminary data.</text>
</comment>
<dbReference type="EMBL" id="JBCITM010000007">
    <property type="protein sequence ID" value="MEN1760438.1"/>
    <property type="molecule type" value="Genomic_DNA"/>
</dbReference>
<evidence type="ECO:0000313" key="3">
    <source>
        <dbReference type="EMBL" id="MEN1760438.1"/>
    </source>
</evidence>
<feature type="signal peptide" evidence="2">
    <location>
        <begin position="1"/>
        <end position="27"/>
    </location>
</feature>
<feature type="chain" id="PRO_5045294713" evidence="2">
    <location>
        <begin position="28"/>
        <end position="383"/>
    </location>
</feature>
<reference evidence="3 4" key="1">
    <citation type="submission" date="2024-04" db="EMBL/GenBank/DDBJ databases">
        <title>Genome sequencing and metabolic network reconstruction of aminoacids and betaine degradation by Anoxynatronum sibiricum.</title>
        <authorList>
            <person name="Detkova E.N."/>
            <person name="Boltjanskaja Y.V."/>
            <person name="Mardanov A.V."/>
            <person name="Kevbrin V."/>
        </authorList>
    </citation>
    <scope>NUCLEOTIDE SEQUENCE [LARGE SCALE GENOMIC DNA]</scope>
    <source>
        <strain evidence="3 4">Z-7981</strain>
    </source>
</reference>
<accession>A0ABU9VTD6</accession>
<name>A0ABU9VTD6_9CLOT</name>
<feature type="region of interest" description="Disordered" evidence="1">
    <location>
        <begin position="31"/>
        <end position="52"/>
    </location>
</feature>
<dbReference type="Proteomes" id="UP001407405">
    <property type="component" value="Unassembled WGS sequence"/>
</dbReference>
<evidence type="ECO:0000256" key="2">
    <source>
        <dbReference type="SAM" id="SignalP"/>
    </source>
</evidence>
<proteinExistence type="predicted"/>
<dbReference type="InterPro" id="IPR021516">
    <property type="entry name" value="DUF3179"/>
</dbReference>
<dbReference type="RefSeq" id="WP_343185765.1">
    <property type="nucleotide sequence ID" value="NZ_JBCITM010000007.1"/>
</dbReference>
<gene>
    <name evidence="3" type="ORF">AAIG11_08140</name>
</gene>
<dbReference type="PROSITE" id="PS51257">
    <property type="entry name" value="PROKAR_LIPOPROTEIN"/>
    <property type="match status" value="1"/>
</dbReference>
<keyword evidence="4" id="KW-1185">Reference proteome</keyword>
<evidence type="ECO:0000256" key="1">
    <source>
        <dbReference type="SAM" id="MobiDB-lite"/>
    </source>
</evidence>